<dbReference type="InterPro" id="IPR016187">
    <property type="entry name" value="CTDL_fold"/>
</dbReference>
<dbReference type="Pfam" id="PF00431">
    <property type="entry name" value="CUB"/>
    <property type="match status" value="1"/>
</dbReference>
<protein>
    <submittedName>
        <fullName evidence="7">C-type lectin domain-containing protein</fullName>
    </submittedName>
</protein>
<evidence type="ECO:0000256" key="1">
    <source>
        <dbReference type="ARBA" id="ARBA00023157"/>
    </source>
</evidence>
<evidence type="ECO:0000256" key="3">
    <source>
        <dbReference type="SAM" id="MobiDB-lite"/>
    </source>
</evidence>
<dbReference type="PANTHER" id="PTHR22991:SF40">
    <property type="entry name" value="PROTEIN CBG13490"/>
    <property type="match status" value="1"/>
</dbReference>
<keyword evidence="6" id="KW-1185">Reference proteome</keyword>
<name>A0A0N5AJC0_9BILA</name>
<evidence type="ECO:0000259" key="4">
    <source>
        <dbReference type="PROSITE" id="PS01180"/>
    </source>
</evidence>
<feature type="compositionally biased region" description="Polar residues" evidence="3">
    <location>
        <begin position="412"/>
        <end position="422"/>
    </location>
</feature>
<dbReference type="InterPro" id="IPR035914">
    <property type="entry name" value="Sperma_CUB_dom_sf"/>
</dbReference>
<dbReference type="SUPFAM" id="SSF56436">
    <property type="entry name" value="C-type lectin-like"/>
    <property type="match status" value="1"/>
</dbReference>
<dbReference type="PANTHER" id="PTHR22991">
    <property type="entry name" value="PROTEIN CBG13490"/>
    <property type="match status" value="1"/>
</dbReference>
<reference evidence="7" key="1">
    <citation type="submission" date="2017-02" db="UniProtKB">
        <authorList>
            <consortium name="WormBaseParasite"/>
        </authorList>
    </citation>
    <scope>IDENTIFICATION</scope>
</reference>
<sequence>MTISGRVQPLFMMIKRQNMLDARDDKRNDQRYSWDNCEFSPMSCLLRRKRFISQPELVLKAALFIGDDLGISRFYNTCNLPWKVCPRSGRKNYYDAQEFCNRNGGNLVSIHSQEENNFLMKNSNNFVTGLRYSENEKQFHWIDNSTFDFRKLTGKFQKRCGHFGTCVKVRNHNWDNAGCYRKLRWICQKKPLVIAAVCPEQNSEPLLDGGLLKSPGYPSRYFIGTSTCYYNLIVKTDELITIIFNKTDLYYDPTSKKFDHDEIEVYEGFEDDAKLIGRVTGITEPGTVFETEKLNEMTIRFRSGSGTNRTGVWLATWFAKPNNRLRYAEAYRKYMSSSTNQPPSLSLKSNEATEPSLNTLSMFETTFENPESEKSSADASSKPTLTSFLSALSSTAARRSTASQESLLEAFESTTMKTLTDE</sequence>
<dbReference type="SMART" id="SM00042">
    <property type="entry name" value="CUB"/>
    <property type="match status" value="1"/>
</dbReference>
<evidence type="ECO:0000313" key="7">
    <source>
        <dbReference type="WBParaSite" id="SMUV_0000455501-mRNA-1"/>
    </source>
</evidence>
<organism evidence="6 7">
    <name type="scientific">Syphacia muris</name>
    <dbReference type="NCBI Taxonomy" id="451379"/>
    <lineage>
        <taxon>Eukaryota</taxon>
        <taxon>Metazoa</taxon>
        <taxon>Ecdysozoa</taxon>
        <taxon>Nematoda</taxon>
        <taxon>Chromadorea</taxon>
        <taxon>Rhabditida</taxon>
        <taxon>Spirurina</taxon>
        <taxon>Oxyuridomorpha</taxon>
        <taxon>Oxyuroidea</taxon>
        <taxon>Oxyuridae</taxon>
        <taxon>Syphacia</taxon>
    </lineage>
</organism>
<dbReference type="Proteomes" id="UP000046393">
    <property type="component" value="Unplaced"/>
</dbReference>
<accession>A0A0N5AJC0</accession>
<dbReference type="PROSITE" id="PS50041">
    <property type="entry name" value="C_TYPE_LECTIN_2"/>
    <property type="match status" value="1"/>
</dbReference>
<dbReference type="SUPFAM" id="SSF49854">
    <property type="entry name" value="Spermadhesin, CUB domain"/>
    <property type="match status" value="1"/>
</dbReference>
<dbReference type="AlphaFoldDB" id="A0A0N5AJC0"/>
<evidence type="ECO:0000256" key="2">
    <source>
        <dbReference type="PROSITE-ProRule" id="PRU00059"/>
    </source>
</evidence>
<dbReference type="WBParaSite" id="SMUV_0000455501-mRNA-1">
    <property type="protein sequence ID" value="SMUV_0000455501-mRNA-1"/>
    <property type="gene ID" value="SMUV_0000455501"/>
</dbReference>
<feature type="domain" description="CUB" evidence="4">
    <location>
        <begin position="198"/>
        <end position="320"/>
    </location>
</feature>
<dbReference type="InterPro" id="IPR001304">
    <property type="entry name" value="C-type_lectin-like"/>
</dbReference>
<keyword evidence="1" id="KW-1015">Disulfide bond</keyword>
<feature type="domain" description="C-type lectin" evidence="5">
    <location>
        <begin position="74"/>
        <end position="188"/>
    </location>
</feature>
<comment type="caution">
    <text evidence="2">Lacks conserved residue(s) required for the propagation of feature annotation.</text>
</comment>
<dbReference type="InterPro" id="IPR016186">
    <property type="entry name" value="C-type_lectin-like/link_sf"/>
</dbReference>
<dbReference type="InterPro" id="IPR000859">
    <property type="entry name" value="CUB_dom"/>
</dbReference>
<dbReference type="Pfam" id="PF00059">
    <property type="entry name" value="Lectin_C"/>
    <property type="match status" value="1"/>
</dbReference>
<dbReference type="SMART" id="SM00034">
    <property type="entry name" value="CLECT"/>
    <property type="match status" value="1"/>
</dbReference>
<dbReference type="Gene3D" id="2.60.120.290">
    <property type="entry name" value="Spermadhesin, CUB domain"/>
    <property type="match status" value="1"/>
</dbReference>
<evidence type="ECO:0000259" key="5">
    <source>
        <dbReference type="PROSITE" id="PS50041"/>
    </source>
</evidence>
<dbReference type="STRING" id="451379.A0A0N5AJC0"/>
<dbReference type="CDD" id="cd00037">
    <property type="entry name" value="CLECT"/>
    <property type="match status" value="1"/>
</dbReference>
<dbReference type="CDD" id="cd00041">
    <property type="entry name" value="CUB"/>
    <property type="match status" value="1"/>
</dbReference>
<dbReference type="PROSITE" id="PS01180">
    <property type="entry name" value="CUB"/>
    <property type="match status" value="1"/>
</dbReference>
<proteinExistence type="predicted"/>
<evidence type="ECO:0000313" key="6">
    <source>
        <dbReference type="Proteomes" id="UP000046393"/>
    </source>
</evidence>
<dbReference type="InterPro" id="IPR050976">
    <property type="entry name" value="Snaclec"/>
</dbReference>
<dbReference type="Gene3D" id="3.10.100.10">
    <property type="entry name" value="Mannose-Binding Protein A, subunit A"/>
    <property type="match status" value="1"/>
</dbReference>
<feature type="region of interest" description="Disordered" evidence="3">
    <location>
        <begin position="399"/>
        <end position="422"/>
    </location>
</feature>